<dbReference type="Pfam" id="PF00012">
    <property type="entry name" value="HSP70"/>
    <property type="match status" value="1"/>
</dbReference>
<keyword evidence="6" id="KW-1185">Reference proteome</keyword>
<dbReference type="EMBL" id="CAMGYJ010000007">
    <property type="protein sequence ID" value="CAI0443139.1"/>
    <property type="molecule type" value="Genomic_DNA"/>
</dbReference>
<dbReference type="GO" id="GO:0005524">
    <property type="term" value="F:ATP binding"/>
    <property type="evidence" value="ECO:0007669"/>
    <property type="project" value="UniProtKB-KW"/>
</dbReference>
<reference evidence="5" key="1">
    <citation type="submission" date="2022-08" db="EMBL/GenBank/DDBJ databases">
        <authorList>
            <person name="Gutierrez-Valencia J."/>
        </authorList>
    </citation>
    <scope>NUCLEOTIDE SEQUENCE</scope>
</reference>
<dbReference type="NCBIfam" id="NF001413">
    <property type="entry name" value="PRK00290.1"/>
    <property type="match status" value="1"/>
</dbReference>
<evidence type="ECO:0000313" key="5">
    <source>
        <dbReference type="EMBL" id="CAI0443139.1"/>
    </source>
</evidence>
<dbReference type="Gene3D" id="3.90.640.10">
    <property type="entry name" value="Actin, Chain A, domain 4"/>
    <property type="match status" value="1"/>
</dbReference>
<keyword evidence="3 4" id="KW-0067">ATP-binding</keyword>
<dbReference type="Gene3D" id="1.20.1270.10">
    <property type="match status" value="1"/>
</dbReference>
<dbReference type="Gene3D" id="3.30.420.40">
    <property type="match status" value="2"/>
</dbReference>
<evidence type="ECO:0000256" key="3">
    <source>
        <dbReference type="ARBA" id="ARBA00022840"/>
    </source>
</evidence>
<dbReference type="FunFam" id="3.30.30.30:FF:000001">
    <property type="entry name" value="heat shock 70 kDa protein-like"/>
    <property type="match status" value="1"/>
</dbReference>
<dbReference type="PROSITE" id="PS00297">
    <property type="entry name" value="HSP70_1"/>
    <property type="match status" value="1"/>
</dbReference>
<feature type="non-terminal residue" evidence="5">
    <location>
        <position position="1"/>
    </location>
</feature>
<proteinExistence type="inferred from homology"/>
<dbReference type="PROSITE" id="PS00329">
    <property type="entry name" value="HSP70_2"/>
    <property type="match status" value="1"/>
</dbReference>
<dbReference type="PANTHER" id="PTHR19375">
    <property type="entry name" value="HEAT SHOCK PROTEIN 70KDA"/>
    <property type="match status" value="1"/>
</dbReference>
<dbReference type="InterPro" id="IPR029047">
    <property type="entry name" value="HSP70_peptide-bd_sf"/>
</dbReference>
<dbReference type="GO" id="GO:0140662">
    <property type="term" value="F:ATP-dependent protein folding chaperone"/>
    <property type="evidence" value="ECO:0007669"/>
    <property type="project" value="InterPro"/>
</dbReference>
<dbReference type="FunFam" id="3.30.420.40:FF:000026">
    <property type="entry name" value="Heat shock protein 70"/>
    <property type="match status" value="1"/>
</dbReference>
<sequence>IHRYSLSPSFLRPKFTATMVKLENETSDDVVIGIDLGTTYSCVAVSRYGKTEIIANDQGNRTTPSSVAFTAAPNPERLIGDAAKNQAALNPRRTIFDAKRLIGKKFDDPEVQSDIKFLPYPVVNRDGKPYVEVEFNSAPKEVKSFSPEEISAMILGKMKETAESYLGNPVTGAVITVPAYFNDAQRQSTKDAGRIAGLNVLRIVNEPTAAAIAYGMNHQNPLKRKADSQKGKILVYDLGGGTFDVSVLELDGREFCVLASGGDTHLGGGDFDQRVMAYFINLIKRKHDRDIGEDSKALGKLRKECERAKRVLSSQSETRVEIDSLSLGLDFSEPLTRAKFEELNLDLFKKTLELVDATLLDAKLEKGEIDEIVLVGGSTRIVRLREMLKEMFNGKEPNKGVNPDEAVAYGAAMLGAKLSGLATRYDGIALFDVTPLSLGVSVLGDQMLTVIPRNTTIPAKMPKTLVTTVDRQTIMSFKILQGERTLAKDCLQLGSCTVRGIPPAPRDVAQLEVTFEVNADGILSVVSLNKATRESQTLVFDDYKGNLTKEEVEKMIRVAAEMAEEDKKAKERIEARNRLERYIYDVKHAVGHVNVCWDQRDKTNVEIALREASDWFDGNGRNPLSSKEDFERTMKKLEDVWNPIIKKVYILIDD</sequence>
<evidence type="ECO:0000256" key="2">
    <source>
        <dbReference type="ARBA" id="ARBA00022824"/>
    </source>
</evidence>
<protein>
    <submittedName>
        <fullName evidence="5">Uncharacterized protein</fullName>
    </submittedName>
</protein>
<dbReference type="SUPFAM" id="SSF100920">
    <property type="entry name" value="Heat shock protein 70kD (HSP70), peptide-binding domain"/>
    <property type="match status" value="1"/>
</dbReference>
<dbReference type="AlphaFoldDB" id="A0AAV0M8T2"/>
<dbReference type="CDD" id="cd10241">
    <property type="entry name" value="ASKHA_NBD_HSP70_BiP"/>
    <property type="match status" value="1"/>
</dbReference>
<dbReference type="InterPro" id="IPR042050">
    <property type="entry name" value="BIP_NBD"/>
</dbReference>
<organism evidence="5 6">
    <name type="scientific">Linum tenue</name>
    <dbReference type="NCBI Taxonomy" id="586396"/>
    <lineage>
        <taxon>Eukaryota</taxon>
        <taxon>Viridiplantae</taxon>
        <taxon>Streptophyta</taxon>
        <taxon>Embryophyta</taxon>
        <taxon>Tracheophyta</taxon>
        <taxon>Spermatophyta</taxon>
        <taxon>Magnoliopsida</taxon>
        <taxon>eudicotyledons</taxon>
        <taxon>Gunneridae</taxon>
        <taxon>Pentapetalae</taxon>
        <taxon>rosids</taxon>
        <taxon>fabids</taxon>
        <taxon>Malpighiales</taxon>
        <taxon>Linaceae</taxon>
        <taxon>Linum</taxon>
    </lineage>
</organism>
<keyword evidence="2" id="KW-0256">Endoplasmic reticulum</keyword>
<dbReference type="SUPFAM" id="SSF53067">
    <property type="entry name" value="Actin-like ATPase domain"/>
    <property type="match status" value="2"/>
</dbReference>
<keyword evidence="1 4" id="KW-0547">Nucleotide-binding</keyword>
<evidence type="ECO:0000256" key="4">
    <source>
        <dbReference type="RuleBase" id="RU003322"/>
    </source>
</evidence>
<comment type="similarity">
    <text evidence="4">Belongs to the heat shock protein 70 family.</text>
</comment>
<dbReference type="Proteomes" id="UP001154282">
    <property type="component" value="Unassembled WGS sequence"/>
</dbReference>
<dbReference type="InterPro" id="IPR029048">
    <property type="entry name" value="HSP70_C_sf"/>
</dbReference>
<dbReference type="InterPro" id="IPR043129">
    <property type="entry name" value="ATPase_NBD"/>
</dbReference>
<dbReference type="Gene3D" id="2.60.34.10">
    <property type="entry name" value="Substrate Binding Domain Of DNAk, Chain A, domain 1"/>
    <property type="match status" value="1"/>
</dbReference>
<name>A0AAV0M8T2_9ROSI</name>
<gene>
    <name evidence="5" type="ORF">LITE_LOCUS27553</name>
</gene>
<evidence type="ECO:0000256" key="1">
    <source>
        <dbReference type="ARBA" id="ARBA00022741"/>
    </source>
</evidence>
<comment type="caution">
    <text evidence="5">The sequence shown here is derived from an EMBL/GenBank/DDBJ whole genome shotgun (WGS) entry which is preliminary data.</text>
</comment>
<accession>A0AAV0M8T2</accession>
<dbReference type="PRINTS" id="PR00301">
    <property type="entry name" value="HEATSHOCK70"/>
</dbReference>
<dbReference type="SUPFAM" id="SSF100934">
    <property type="entry name" value="Heat shock protein 70kD (HSP70), C-terminal subdomain"/>
    <property type="match status" value="1"/>
</dbReference>
<dbReference type="FunFam" id="3.90.640.10:FF:000002">
    <property type="entry name" value="Heat shock 70 kDa"/>
    <property type="match status" value="1"/>
</dbReference>
<dbReference type="InterPro" id="IPR018181">
    <property type="entry name" value="Heat_shock_70_CS"/>
</dbReference>
<evidence type="ECO:0000313" key="6">
    <source>
        <dbReference type="Proteomes" id="UP001154282"/>
    </source>
</evidence>
<dbReference type="InterPro" id="IPR013126">
    <property type="entry name" value="Hsp_70_fam"/>
</dbReference>